<keyword evidence="1" id="KW-0808">Transferase</keyword>
<evidence type="ECO:0000313" key="1">
    <source>
        <dbReference type="EMBL" id="MFC5286836.1"/>
    </source>
</evidence>
<dbReference type="EMBL" id="JBHSKF010000003">
    <property type="protein sequence ID" value="MFC5286836.1"/>
    <property type="molecule type" value="Genomic_DNA"/>
</dbReference>
<dbReference type="SUPFAM" id="SSF56214">
    <property type="entry name" value="4'-phosphopantetheinyl transferase"/>
    <property type="match status" value="1"/>
</dbReference>
<keyword evidence="2" id="KW-1185">Reference proteome</keyword>
<reference evidence="2" key="1">
    <citation type="journal article" date="2019" name="Int. J. Syst. Evol. Microbiol.">
        <title>The Global Catalogue of Microorganisms (GCM) 10K type strain sequencing project: providing services to taxonomists for standard genome sequencing and annotation.</title>
        <authorList>
            <consortium name="The Broad Institute Genomics Platform"/>
            <consortium name="The Broad Institute Genome Sequencing Center for Infectious Disease"/>
            <person name="Wu L."/>
            <person name="Ma J."/>
        </authorList>
    </citation>
    <scope>NUCLEOTIDE SEQUENCE [LARGE SCALE GENOMIC DNA]</scope>
    <source>
        <strain evidence="2">CCUG 59778</strain>
    </source>
</reference>
<dbReference type="Proteomes" id="UP001596157">
    <property type="component" value="Unassembled WGS sequence"/>
</dbReference>
<comment type="caution">
    <text evidence="1">The sequence shown here is derived from an EMBL/GenBank/DDBJ whole genome shotgun (WGS) entry which is preliminary data.</text>
</comment>
<evidence type="ECO:0000313" key="2">
    <source>
        <dbReference type="Proteomes" id="UP001596157"/>
    </source>
</evidence>
<accession>A0ABW0ELM7</accession>
<sequence length="162" mass="16607">MIAPPVLIGVDVVEVDRISRAVAYSGPAYARHVIAPGEHPLHEDPDLATAASVAIKECLVKALGGRPPGFSWHDFTALGDVPVAGADWTRGLLDDAVPEVAGTVDVALTDFCAYAVGGASLAAARTRFPDGAAGVAGAARWGWRGNLIVALAILTTFPEGAL</sequence>
<dbReference type="InterPro" id="IPR037143">
    <property type="entry name" value="4-PPantetheinyl_Trfase_dom_sf"/>
</dbReference>
<dbReference type="GO" id="GO:0016740">
    <property type="term" value="F:transferase activity"/>
    <property type="evidence" value="ECO:0007669"/>
    <property type="project" value="UniProtKB-KW"/>
</dbReference>
<gene>
    <name evidence="1" type="ORF">ACFPM7_07215</name>
</gene>
<dbReference type="RefSeq" id="WP_378245195.1">
    <property type="nucleotide sequence ID" value="NZ_JBHSKF010000003.1"/>
</dbReference>
<organism evidence="1 2">
    <name type="scientific">Actinokineospora guangxiensis</name>
    <dbReference type="NCBI Taxonomy" id="1490288"/>
    <lineage>
        <taxon>Bacteria</taxon>
        <taxon>Bacillati</taxon>
        <taxon>Actinomycetota</taxon>
        <taxon>Actinomycetes</taxon>
        <taxon>Pseudonocardiales</taxon>
        <taxon>Pseudonocardiaceae</taxon>
        <taxon>Actinokineospora</taxon>
    </lineage>
</organism>
<dbReference type="Gene3D" id="3.90.470.20">
    <property type="entry name" value="4'-phosphopantetheinyl transferase domain"/>
    <property type="match status" value="1"/>
</dbReference>
<protein>
    <submittedName>
        <fullName evidence="1">Phosphopantetheinyl transferase</fullName>
    </submittedName>
</protein>
<name>A0ABW0ELM7_9PSEU</name>
<proteinExistence type="predicted"/>